<evidence type="ECO:0000259" key="3">
    <source>
        <dbReference type="Pfam" id="PF18962"/>
    </source>
</evidence>
<dbReference type="Proteomes" id="UP000886124">
    <property type="component" value="Unassembled WGS sequence"/>
</dbReference>
<dbReference type="InterPro" id="IPR026444">
    <property type="entry name" value="Secre_tail"/>
</dbReference>
<evidence type="ECO:0000313" key="4">
    <source>
        <dbReference type="EMBL" id="HHJ52764.1"/>
    </source>
</evidence>
<name>A0A7V5UF10_CALAY</name>
<dbReference type="SMART" id="SM00612">
    <property type="entry name" value="Kelch"/>
    <property type="match status" value="5"/>
</dbReference>
<dbReference type="InterPro" id="IPR015915">
    <property type="entry name" value="Kelch-typ_b-propeller"/>
</dbReference>
<dbReference type="Pfam" id="PF01344">
    <property type="entry name" value="Kelch_1"/>
    <property type="match status" value="1"/>
</dbReference>
<dbReference type="PANTHER" id="PTHR46260">
    <property type="entry name" value="RING-TYPE DOMAIN-CONTAINING PROTEIN"/>
    <property type="match status" value="1"/>
</dbReference>
<keyword evidence="2" id="KW-0677">Repeat</keyword>
<dbReference type="Pfam" id="PF18962">
    <property type="entry name" value="Por_Secre_tail"/>
    <property type="match status" value="1"/>
</dbReference>
<dbReference type="EMBL" id="DROD01000423">
    <property type="protein sequence ID" value="HHJ52764.1"/>
    <property type="molecule type" value="Genomic_DNA"/>
</dbReference>
<dbReference type="NCBIfam" id="TIGR04183">
    <property type="entry name" value="Por_Secre_tail"/>
    <property type="match status" value="1"/>
</dbReference>
<accession>A0A7V5UF10</accession>
<dbReference type="Pfam" id="PF24681">
    <property type="entry name" value="Kelch_KLHDC2_KLHL20_DRC7"/>
    <property type="match status" value="1"/>
</dbReference>
<evidence type="ECO:0000256" key="1">
    <source>
        <dbReference type="ARBA" id="ARBA00022441"/>
    </source>
</evidence>
<proteinExistence type="predicted"/>
<dbReference type="Gene3D" id="2.120.10.80">
    <property type="entry name" value="Kelch-type beta propeller"/>
    <property type="match status" value="2"/>
</dbReference>
<keyword evidence="1" id="KW-0880">Kelch repeat</keyword>
<feature type="non-terminal residue" evidence="4">
    <location>
        <position position="1"/>
    </location>
</feature>
<protein>
    <submittedName>
        <fullName evidence="4">T9SS type A sorting domain-containing protein</fullName>
    </submittedName>
</protein>
<dbReference type="InterPro" id="IPR051746">
    <property type="entry name" value="Kelch_domain_containing_8"/>
</dbReference>
<dbReference type="AlphaFoldDB" id="A0A7V5UF10"/>
<dbReference type="InterPro" id="IPR006652">
    <property type="entry name" value="Kelch_1"/>
</dbReference>
<sequence length="388" mass="43255">SGPPLNTPRAGAVAVSYDNKIFVFGGKSRDNTILKSVEVYDPSRGDWDDESVPDFEKARYNAAAVVFDGKIFLIGGRGDEEVLESVEIYDPVQNLWQEGQNLREEREGCSAVVLDGHIYVIGGQKNEYELVDEMEWYDESKNKWKEVDGNMEHPRVAPFSATVRDTFYMFGGYYFGLTHSFLRGTVSDHGFKWKSGPHLSQPRAYGATVLKGDSLFLIGGEVQNGKTDQVEIYHLGSKRYYSAQPLPTKRSGMTGVNLNDTIYVIGGYDSDNGVAVNTVDLYSAVATAIGPLPAPVPRAHLLINGYPNPFNGTITLRISVKQNDDYRITVYDTRGKRIRSLYHGAIRHTLRLTWTGKDDTGKETASGVYFLVVQSPTQVVSYKMVYVR</sequence>
<dbReference type="Gene3D" id="2.60.40.4070">
    <property type="match status" value="1"/>
</dbReference>
<dbReference type="PANTHER" id="PTHR46260:SF3">
    <property type="entry name" value="RING-TYPE DOMAIN-CONTAINING PROTEIN"/>
    <property type="match status" value="1"/>
</dbReference>
<dbReference type="SUPFAM" id="SSF117281">
    <property type="entry name" value="Kelch motif"/>
    <property type="match status" value="2"/>
</dbReference>
<comment type="caution">
    <text evidence="4">The sequence shown here is derived from an EMBL/GenBank/DDBJ whole genome shotgun (WGS) entry which is preliminary data.</text>
</comment>
<reference evidence="4" key="1">
    <citation type="journal article" date="2020" name="mSystems">
        <title>Genome- and Community-Level Interaction Insights into Carbon Utilization and Element Cycling Functions of Hydrothermarchaeota in Hydrothermal Sediment.</title>
        <authorList>
            <person name="Zhou Z."/>
            <person name="Liu Y."/>
            <person name="Xu W."/>
            <person name="Pan J."/>
            <person name="Luo Z.H."/>
            <person name="Li M."/>
        </authorList>
    </citation>
    <scope>NUCLEOTIDE SEQUENCE [LARGE SCALE GENOMIC DNA]</scope>
    <source>
        <strain evidence="4">HyVt-527</strain>
    </source>
</reference>
<gene>
    <name evidence="4" type="ORF">ENJ89_06175</name>
</gene>
<organism evidence="4">
    <name type="scientific">Caldithrix abyssi</name>
    <dbReference type="NCBI Taxonomy" id="187145"/>
    <lineage>
        <taxon>Bacteria</taxon>
        <taxon>Pseudomonadati</taxon>
        <taxon>Calditrichota</taxon>
        <taxon>Calditrichia</taxon>
        <taxon>Calditrichales</taxon>
        <taxon>Calditrichaceae</taxon>
        <taxon>Caldithrix</taxon>
    </lineage>
</organism>
<evidence type="ECO:0000256" key="2">
    <source>
        <dbReference type="ARBA" id="ARBA00022737"/>
    </source>
</evidence>
<feature type="domain" description="Secretion system C-terminal sorting" evidence="3">
    <location>
        <begin position="306"/>
        <end position="384"/>
    </location>
</feature>